<feature type="compositionally biased region" description="Basic and acidic residues" evidence="1">
    <location>
        <begin position="2472"/>
        <end position="2490"/>
    </location>
</feature>
<evidence type="ECO:0000256" key="1">
    <source>
        <dbReference type="SAM" id="MobiDB-lite"/>
    </source>
</evidence>
<feature type="region of interest" description="Disordered" evidence="1">
    <location>
        <begin position="534"/>
        <end position="558"/>
    </location>
</feature>
<feature type="compositionally biased region" description="Basic and acidic residues" evidence="1">
    <location>
        <begin position="1772"/>
        <end position="1786"/>
    </location>
</feature>
<feature type="compositionally biased region" description="Polar residues" evidence="1">
    <location>
        <begin position="2108"/>
        <end position="2117"/>
    </location>
</feature>
<dbReference type="PANTHER" id="PTHR13843">
    <property type="entry name" value="MICROTUBULE-ASSOCIATED PROTEIN"/>
    <property type="match status" value="1"/>
</dbReference>
<feature type="compositionally biased region" description="Polar residues" evidence="1">
    <location>
        <begin position="1788"/>
        <end position="1804"/>
    </location>
</feature>
<feature type="region of interest" description="Disordered" evidence="1">
    <location>
        <begin position="1757"/>
        <end position="1806"/>
    </location>
</feature>
<dbReference type="InterPro" id="IPR057480">
    <property type="entry name" value="MAP1A/B/S-like_MBL"/>
</dbReference>
<feature type="compositionally biased region" description="Low complexity" evidence="1">
    <location>
        <begin position="2328"/>
        <end position="2340"/>
    </location>
</feature>
<feature type="compositionally biased region" description="Polar residues" evidence="1">
    <location>
        <begin position="1039"/>
        <end position="1049"/>
    </location>
</feature>
<feature type="compositionally biased region" description="Pro residues" evidence="1">
    <location>
        <begin position="2383"/>
        <end position="2397"/>
    </location>
</feature>
<dbReference type="GO" id="GO:0031114">
    <property type="term" value="P:regulation of microtubule depolymerization"/>
    <property type="evidence" value="ECO:0007669"/>
    <property type="project" value="TreeGrafter"/>
</dbReference>
<feature type="compositionally biased region" description="Basic and acidic residues" evidence="1">
    <location>
        <begin position="2067"/>
        <end position="2076"/>
    </location>
</feature>
<feature type="region of interest" description="Disordered" evidence="1">
    <location>
        <begin position="1480"/>
        <end position="1532"/>
    </location>
</feature>
<dbReference type="GeneID" id="113423313"/>
<feature type="region of interest" description="Disordered" evidence="1">
    <location>
        <begin position="901"/>
        <end position="936"/>
    </location>
</feature>
<feature type="compositionally biased region" description="Low complexity" evidence="1">
    <location>
        <begin position="2092"/>
        <end position="2106"/>
    </location>
</feature>
<feature type="compositionally biased region" description="Polar residues" evidence="1">
    <location>
        <begin position="1962"/>
        <end position="1972"/>
    </location>
</feature>
<feature type="region of interest" description="Disordered" evidence="1">
    <location>
        <begin position="866"/>
        <end position="887"/>
    </location>
</feature>
<keyword evidence="3" id="KW-1185">Reference proteome</keyword>
<feature type="region of interest" description="Disordered" evidence="1">
    <location>
        <begin position="2049"/>
        <end position="2521"/>
    </location>
</feature>
<feature type="compositionally biased region" description="Basic and acidic residues" evidence="1">
    <location>
        <begin position="1630"/>
        <end position="1653"/>
    </location>
</feature>
<feature type="domain" description="Microtubule-associated protein 1A/B/S-like MBL-like" evidence="2">
    <location>
        <begin position="18"/>
        <end position="300"/>
    </location>
</feature>
<dbReference type="GO" id="GO:0030425">
    <property type="term" value="C:dendrite"/>
    <property type="evidence" value="ECO:0007669"/>
    <property type="project" value="TreeGrafter"/>
</dbReference>
<name>A0A6J1VB26_9SAUR</name>
<dbReference type="Proteomes" id="UP000504612">
    <property type="component" value="Unplaced"/>
</dbReference>
<dbReference type="GO" id="GO:0000226">
    <property type="term" value="P:microtubule cytoskeleton organization"/>
    <property type="evidence" value="ECO:0007669"/>
    <property type="project" value="InterPro"/>
</dbReference>
<feature type="compositionally biased region" description="Basic and acidic residues" evidence="1">
    <location>
        <begin position="1670"/>
        <end position="1689"/>
    </location>
</feature>
<dbReference type="InterPro" id="IPR026074">
    <property type="entry name" value="MAP1"/>
</dbReference>
<feature type="compositionally biased region" description="Basic and acidic residues" evidence="1">
    <location>
        <begin position="636"/>
        <end position="648"/>
    </location>
</feature>
<feature type="region of interest" description="Disordered" evidence="1">
    <location>
        <begin position="1322"/>
        <end position="1343"/>
    </location>
</feature>
<dbReference type="PANTHER" id="PTHR13843:SF6">
    <property type="entry name" value="MICROTUBULE-ASSOCIATED PROTEIN 1A"/>
    <property type="match status" value="1"/>
</dbReference>
<feature type="compositionally biased region" description="Basic and acidic residues" evidence="1">
    <location>
        <begin position="2265"/>
        <end position="2275"/>
    </location>
</feature>
<dbReference type="GO" id="GO:0005874">
    <property type="term" value="C:microtubule"/>
    <property type="evidence" value="ECO:0007669"/>
    <property type="project" value="InterPro"/>
</dbReference>
<feature type="compositionally biased region" description="Basic and acidic residues" evidence="1">
    <location>
        <begin position="712"/>
        <end position="723"/>
    </location>
</feature>
<feature type="region of interest" description="Disordered" evidence="1">
    <location>
        <begin position="476"/>
        <end position="511"/>
    </location>
</feature>
<feature type="compositionally biased region" description="Basic and acidic residues" evidence="1">
    <location>
        <begin position="2418"/>
        <end position="2432"/>
    </location>
</feature>
<feature type="compositionally biased region" description="Basic and acidic residues" evidence="1">
    <location>
        <begin position="401"/>
        <end position="458"/>
    </location>
</feature>
<dbReference type="CTD" id="4130"/>
<feature type="compositionally biased region" description="Polar residues" evidence="1">
    <location>
        <begin position="1657"/>
        <end position="1669"/>
    </location>
</feature>
<feature type="compositionally biased region" description="Basic and acidic residues" evidence="1">
    <location>
        <begin position="922"/>
        <end position="936"/>
    </location>
</feature>
<feature type="compositionally biased region" description="Basic and acidic residues" evidence="1">
    <location>
        <begin position="688"/>
        <end position="697"/>
    </location>
</feature>
<dbReference type="KEGG" id="nss:113423313"/>
<feature type="compositionally biased region" description="Low complexity" evidence="1">
    <location>
        <begin position="2197"/>
        <end position="2210"/>
    </location>
</feature>
<dbReference type="GO" id="GO:0008017">
    <property type="term" value="F:microtubule binding"/>
    <property type="evidence" value="ECO:0007669"/>
    <property type="project" value="InterPro"/>
</dbReference>
<feature type="compositionally biased region" description="Basic and acidic residues" evidence="1">
    <location>
        <begin position="604"/>
        <end position="614"/>
    </location>
</feature>
<evidence type="ECO:0000313" key="3">
    <source>
        <dbReference type="Proteomes" id="UP000504612"/>
    </source>
</evidence>
<evidence type="ECO:0000259" key="2">
    <source>
        <dbReference type="Pfam" id="PF25281"/>
    </source>
</evidence>
<feature type="compositionally biased region" description="Basic and acidic residues" evidence="1">
    <location>
        <begin position="1713"/>
        <end position="1739"/>
    </location>
</feature>
<sequence length="2636" mass="287847">MDGISEFAEYVSETVDVPSPFDLLEPPTSGGFLKLSKPCCYIFPGGRGDSALFAVNGFNILVDGGSDRKSCFWKLVRHLDRIDSILLTHIGADNLPGINGLLQRKIAEQEEEQSQGSTNYSDWIKNLLSPELGVVFFNVPEKLRMPESSMKVKRSIAEASLTLQYLHRLSIKPEPLYRVVTNTVEPITLFHKMGVGKLDMYILNPVKESKEMQFLMQKWTGNSKAKTGIILSNGKEGEISVPYLTSITALVVWLPAGPTEKIVRVLFPGNAPQNKILEGLEKLKHLDFLKYPVATQKDVASVTPSSVLKQSKIKQRTDSKESLKLSLKPPTTKMVAEEGSKEMKMETVKEAKTEKKGKEHSEMLQEKLVKTEKVKIDSSDALKAEKRKLAKDKVGKKHLKEKVSKLEEKRDKEKKDVKKEKREIKKDDGKKEERKDSRKDEKKKEAKSELKKVSKPDLKAFTPEVRKTLYKAKVPSRIKTDKVRTKTEKCTTGEPKSPTVPKKHDQPQGPPFMAEERLVISSPEDLTKDFEELSCEEQKGPHPAPAPLEAETVSKHAERQDPCDLVAGKGVPISTGTGSSGLLSLAMPEEQMASPEGGVVEAGKSPEKPDEKATLAEPVGQELDENVGRSVGEFPGKGKDQIPSHGEENTAPSGRDWMSRGEDASLKKKDVFKRAELEGTLEEAVTAKGKELGKKELSQVQPAQGPSLLSDGKGKEHKTDRVNSSKVPGKSPGIKEREDSHLGSMPFPSGEHISYIQDETIPGYSETEQTISDEEIHDEHEEKVAHFKPDIGSYDIAGADQAFEAANGIQTLTAPEVAKGYAGQEPEILAYPTNLVAAPLAEEEHVSSATSITECDKLSSFATSVAEDQSVASITAPQTEETGKSSFLLDTVNSIPSSRTEVTQGLDYVPSAGTISPTSSLEEDKGFKSPPPEDFHSQIESEKKLEACKKVLQQQQQQQQQETPHFERPWQAEEHYDALLFLQQGPLGDSSSEISVEGSQETTMLLSEANAHLLQVQQGSGDAEDRCISPDDSTVKMASPTQSGPTSAGHTPFHQSPIEEKLDTAEADMFEKLAKSPVMGIEIERPNRAMNVSRTFEGDGEHREIRERCLHDMPDLEAAAILHAGFLPAPNEDKSQHLEKEELAISFYHKQETIDISDLDLPTENNLLGTLKDASSKNVGTAEEASHEQVVRPGTEVFSPSEIPLPKGWEAISDIPRDEKSSQIINLPGEEKASSFTDEIPGETSCSDNFITEISQKGLHLTETGLEQKESVSSEDSTFVLSLHGETPSYLFKEEISPRDTTLLLMKESPTKETSLGVLVEQLSPKTKHPASAEESPSTDGRAEVAIKEDPCSSSLNFQQSPFLDATIIQPSADPFLESERSASLTEKQTCKELSPKQTSPDSKSSSFTSVSPALDSSALEVSSGEKEPNQFLGKKEETNELSPEIENPYLRDINYEKKVWFPEGMNEIPCKDQQLKYNKEKGESTFLDDEVDKPAKKEEDIHSMESEDIPKQDSLDAEPGSFQEETANEKDGFLFVDGKPMLKEKPAPQAHPNQGVLNSEKAELCSFENSPSFELESEPKSSVEWAFLSFPHQAKMPTSVQGEEEPFPQSNQVMETVTLYPSFDLMSEAVERKQNADEESSEHLDDHPDGSRKQPRTSATLLNASAGSEENRQLDPDQDCRGSRDLDTRSVSQTKCYVWPGALDSSGPLELPDSKAKAGEKGQEREEREPTPYPHEKTFQYADVYRNVVMSDMGHPGKDAVAKSTQALSPPKEEFLYPISSKEEDSYLSTPTEKELSSPSSPKVVTGHSFKYAEVTEQYLQDPHFMTSTDATQWKESPVSLQPASSLGDTAFREEVSPSDRKPSKEQESSTGFHPKDIYYEKAEREDSASDSELEKGAKERSEKESASPLVKPKELCAASEKDNVSVPGQEIYDGSLGEGSPSKKTAGDSLADPSRREGGTKTSQVAIEQPSQDLVEKACGGLDPRSFLLSVSAKDKDSPKGPVLLPKGLDCSSSGFELSCLEKHEPSILFRHEAHFSSHLEHKSLLLNMPEPASPGKGQEDEYLEVSKKGEAEGKLPWQTSPEDPIHKQSSSPPEEPSSGTPPSAGQPTGSSPLPSLQYMAGAQSPPIAPPLLSGEDVASAGPKAGQPSEPTCTVGCCPQPASPQEWPAAAPPRAGSPPGHQEAGATANGPTEVSLSPLPLSDSSPISEKSRQEQEGCARQSRPLSLVTPPQGDLNSQRQEHGGDTCQAVEPGFQAVSNRGQKSYERKQRKGELSPSFINPSPQDSSEGSEFSQGKGPISVKGKPPSVPGGHRPATSAVEETPPTSASDSGTSQSDSDVPPETEECPSITAEAALDSDEETDYLPVDKAAGSSQHGSKPGQDPPPASLADPPPHPPHPDVCMMDPEMLLIEQNLNRLDKISKKDLKDKNKASKKLPGKSKSSSPYQKASKQLLSPMKQPPDSRSSRPGMAKKEKLLKPPVEDREEGSRSAHTSPGKNLVSGVRTGPVSSSPKSSSASPGPPVYVDLAYIPNHCNGKNTDQEFFRRVRASYYVVSGNDPSSGEPSRAVLEALLEGKAQWGENLQVTLIPTHDTEVTREWYQQTHERQQELKIMVLASSSTVVMQDESFPACKIEF</sequence>
<feature type="region of interest" description="Disordered" evidence="1">
    <location>
        <begin position="1597"/>
        <end position="1739"/>
    </location>
</feature>
<dbReference type="GO" id="GO:0043025">
    <property type="term" value="C:neuronal cell body"/>
    <property type="evidence" value="ECO:0007669"/>
    <property type="project" value="TreeGrafter"/>
</dbReference>
<feature type="compositionally biased region" description="Basic and acidic residues" evidence="1">
    <location>
        <begin position="478"/>
        <end position="491"/>
    </location>
</feature>
<dbReference type="RefSeq" id="XP_026540421.1">
    <property type="nucleotide sequence ID" value="XM_026684636.1"/>
</dbReference>
<feature type="region of interest" description="Disordered" evidence="1">
    <location>
        <begin position="310"/>
        <end position="460"/>
    </location>
</feature>
<feature type="compositionally biased region" description="Basic and acidic residues" evidence="1">
    <location>
        <begin position="657"/>
        <end position="677"/>
    </location>
</feature>
<dbReference type="GO" id="GO:0005829">
    <property type="term" value="C:cytosol"/>
    <property type="evidence" value="ECO:0007669"/>
    <property type="project" value="TreeGrafter"/>
</dbReference>
<feature type="compositionally biased region" description="Polar residues" evidence="1">
    <location>
        <begin position="866"/>
        <end position="880"/>
    </location>
</feature>
<feature type="region of interest" description="Disordered" evidence="1">
    <location>
        <begin position="1831"/>
        <end position="1972"/>
    </location>
</feature>
<gene>
    <name evidence="4" type="primary">MAP1A</name>
</gene>
<protein>
    <submittedName>
        <fullName evidence="4">Microtubule-associated protein 1A</fullName>
    </submittedName>
</protein>
<reference evidence="4" key="1">
    <citation type="submission" date="2025-08" db="UniProtKB">
        <authorList>
            <consortium name="RefSeq"/>
        </authorList>
    </citation>
    <scope>IDENTIFICATION</scope>
</reference>
<accession>A0A6J1VB26</accession>
<dbReference type="InterPro" id="IPR036866">
    <property type="entry name" value="RibonucZ/Hydroxyglut_hydro"/>
</dbReference>
<dbReference type="GO" id="GO:0003779">
    <property type="term" value="F:actin binding"/>
    <property type="evidence" value="ECO:0007669"/>
    <property type="project" value="TreeGrafter"/>
</dbReference>
<feature type="region of interest" description="Disordered" evidence="1">
    <location>
        <begin position="1379"/>
        <end position="1449"/>
    </location>
</feature>
<feature type="compositionally biased region" description="Polar residues" evidence="1">
    <location>
        <begin position="2279"/>
        <end position="2295"/>
    </location>
</feature>
<feature type="compositionally biased region" description="Basic and acidic residues" evidence="1">
    <location>
        <begin position="1493"/>
        <end position="1515"/>
    </location>
</feature>
<dbReference type="Pfam" id="PF25281">
    <property type="entry name" value="MBL_MAP1B"/>
    <property type="match status" value="1"/>
</dbReference>
<dbReference type="SUPFAM" id="SSF56281">
    <property type="entry name" value="Metallo-hydrolase/oxidoreductase"/>
    <property type="match status" value="1"/>
</dbReference>
<organism evidence="3 4">
    <name type="scientific">Notechis scutatus</name>
    <name type="common">mainland tiger snake</name>
    <dbReference type="NCBI Taxonomy" id="8663"/>
    <lineage>
        <taxon>Eukaryota</taxon>
        <taxon>Metazoa</taxon>
        <taxon>Chordata</taxon>
        <taxon>Craniata</taxon>
        <taxon>Vertebrata</taxon>
        <taxon>Euteleostomi</taxon>
        <taxon>Lepidosauria</taxon>
        <taxon>Squamata</taxon>
        <taxon>Bifurcata</taxon>
        <taxon>Unidentata</taxon>
        <taxon>Episquamata</taxon>
        <taxon>Toxicofera</taxon>
        <taxon>Serpentes</taxon>
        <taxon>Colubroidea</taxon>
        <taxon>Elapidae</taxon>
        <taxon>Hydrophiinae</taxon>
        <taxon>Notechis</taxon>
    </lineage>
</organism>
<dbReference type="GO" id="GO:0045202">
    <property type="term" value="C:synapse"/>
    <property type="evidence" value="ECO:0007669"/>
    <property type="project" value="TreeGrafter"/>
</dbReference>
<feature type="compositionally biased region" description="Low complexity" evidence="1">
    <location>
        <begin position="2508"/>
        <end position="2519"/>
    </location>
</feature>
<feature type="compositionally biased region" description="Low complexity" evidence="1">
    <location>
        <begin position="1396"/>
        <end position="1413"/>
    </location>
</feature>
<dbReference type="GO" id="GO:0007409">
    <property type="term" value="P:axonogenesis"/>
    <property type="evidence" value="ECO:0007669"/>
    <property type="project" value="TreeGrafter"/>
</dbReference>
<feature type="compositionally biased region" description="Basic and acidic residues" evidence="1">
    <location>
        <begin position="1852"/>
        <end position="1925"/>
    </location>
</feature>
<dbReference type="GO" id="GO:0005875">
    <property type="term" value="C:microtubule associated complex"/>
    <property type="evidence" value="ECO:0007669"/>
    <property type="project" value="TreeGrafter"/>
</dbReference>
<feature type="compositionally biased region" description="Low complexity" evidence="1">
    <location>
        <begin position="2170"/>
        <end position="2182"/>
    </location>
</feature>
<feature type="compositionally biased region" description="Basic and acidic residues" evidence="1">
    <location>
        <begin position="1424"/>
        <end position="1439"/>
    </location>
</feature>
<feature type="compositionally biased region" description="Basic and acidic residues" evidence="1">
    <location>
        <begin position="335"/>
        <end position="384"/>
    </location>
</feature>
<evidence type="ECO:0000313" key="4">
    <source>
        <dbReference type="RefSeq" id="XP_026540421.1"/>
    </source>
</evidence>
<dbReference type="GO" id="GO:0016358">
    <property type="term" value="P:dendrite development"/>
    <property type="evidence" value="ECO:0007669"/>
    <property type="project" value="TreeGrafter"/>
</dbReference>
<feature type="region of interest" description="Disordered" evidence="1">
    <location>
        <begin position="1015"/>
        <end position="1055"/>
    </location>
</feature>
<feature type="region of interest" description="Disordered" evidence="1">
    <location>
        <begin position="579"/>
        <end position="751"/>
    </location>
</feature>
<proteinExistence type="predicted"/>
<feature type="compositionally biased region" description="Polar residues" evidence="1">
    <location>
        <begin position="1831"/>
        <end position="1849"/>
    </location>
</feature>
<feature type="compositionally biased region" description="Basic residues" evidence="1">
    <location>
        <begin position="385"/>
        <end position="400"/>
    </location>
</feature>